<sequence>MYISRETAQEIVEEIGGEIGAHINLMDERGCIIASTDAARIGNLHEGARRIIQEHLPELYITKEMENAMTRKGINLPLVVEGNVVGVVGITGDREKVYGYGNIVRRMTEILIADSIQKDARRYERRQRYYLLEEWLETPGIARSVDFQKRAAGMGIDVTKPYRVMILRFTEYQELSDTFEGQHLLEQMRQPFAMRRSGRESSIFGNRPARLVSCRGVPRNI</sequence>
<dbReference type="PANTHER" id="PTHR33744">
    <property type="entry name" value="CARBOHYDRATE DIACID REGULATOR"/>
    <property type="match status" value="1"/>
</dbReference>
<evidence type="ECO:0000313" key="3">
    <source>
        <dbReference type="Proteomes" id="UP000886805"/>
    </source>
</evidence>
<gene>
    <name evidence="2" type="ORF">H9849_10265</name>
</gene>
<proteinExistence type="predicted"/>
<reference evidence="2" key="1">
    <citation type="journal article" date="2021" name="PeerJ">
        <title>Extensive microbial diversity within the chicken gut microbiome revealed by metagenomics and culture.</title>
        <authorList>
            <person name="Gilroy R."/>
            <person name="Ravi A."/>
            <person name="Getino M."/>
            <person name="Pursley I."/>
            <person name="Horton D.L."/>
            <person name="Alikhan N.F."/>
            <person name="Baker D."/>
            <person name="Gharbi K."/>
            <person name="Hall N."/>
            <person name="Watson M."/>
            <person name="Adriaenssens E.M."/>
            <person name="Foster-Nyarko E."/>
            <person name="Jarju S."/>
            <person name="Secka A."/>
            <person name="Antonio M."/>
            <person name="Oren A."/>
            <person name="Chaudhuri R.R."/>
            <person name="La Ragione R."/>
            <person name="Hildebrand F."/>
            <person name="Pallen M.J."/>
        </authorList>
    </citation>
    <scope>NUCLEOTIDE SEQUENCE</scope>
    <source>
        <strain evidence="2">ChiSxjej3B15-1167</strain>
    </source>
</reference>
<dbReference type="EMBL" id="DXEQ01000313">
    <property type="protein sequence ID" value="HIX73390.1"/>
    <property type="molecule type" value="Genomic_DNA"/>
</dbReference>
<dbReference type="AlphaFoldDB" id="A0A9D2BEA3"/>
<dbReference type="Proteomes" id="UP000886805">
    <property type="component" value="Unassembled WGS sequence"/>
</dbReference>
<dbReference type="Pfam" id="PF05651">
    <property type="entry name" value="Diacid_rec"/>
    <property type="match status" value="1"/>
</dbReference>
<comment type="caution">
    <text evidence="2">The sequence shown here is derived from an EMBL/GenBank/DDBJ whole genome shotgun (WGS) entry which is preliminary data.</text>
</comment>
<dbReference type="PANTHER" id="PTHR33744:SF15">
    <property type="entry name" value="CARBOHYDRATE DIACID REGULATOR"/>
    <property type="match status" value="1"/>
</dbReference>
<evidence type="ECO:0000259" key="1">
    <source>
        <dbReference type="Pfam" id="PF05651"/>
    </source>
</evidence>
<organism evidence="2 3">
    <name type="scientific">Candidatus Anaerobutyricum stercoripullorum</name>
    <dbReference type="NCBI Taxonomy" id="2838456"/>
    <lineage>
        <taxon>Bacteria</taxon>
        <taxon>Bacillati</taxon>
        <taxon>Bacillota</taxon>
        <taxon>Clostridia</taxon>
        <taxon>Lachnospirales</taxon>
        <taxon>Lachnospiraceae</taxon>
        <taxon>Anaerobutyricum</taxon>
    </lineage>
</organism>
<accession>A0A9D2BEA3</accession>
<name>A0A9D2BEA3_9FIRM</name>
<reference evidence="2" key="2">
    <citation type="submission" date="2021-04" db="EMBL/GenBank/DDBJ databases">
        <authorList>
            <person name="Gilroy R."/>
        </authorList>
    </citation>
    <scope>NUCLEOTIDE SEQUENCE</scope>
    <source>
        <strain evidence="2">ChiSxjej3B15-1167</strain>
    </source>
</reference>
<dbReference type="InterPro" id="IPR051448">
    <property type="entry name" value="CdaR-like_regulators"/>
</dbReference>
<dbReference type="InterPro" id="IPR008599">
    <property type="entry name" value="Diacid_rec"/>
</dbReference>
<protein>
    <recommendedName>
        <fullName evidence="1">Putative sugar diacid recognition domain-containing protein</fullName>
    </recommendedName>
</protein>
<feature type="domain" description="Putative sugar diacid recognition" evidence="1">
    <location>
        <begin position="4"/>
        <end position="135"/>
    </location>
</feature>
<evidence type="ECO:0000313" key="2">
    <source>
        <dbReference type="EMBL" id="HIX73390.1"/>
    </source>
</evidence>